<dbReference type="GO" id="GO:0019433">
    <property type="term" value="P:triglyceride catabolic process"/>
    <property type="evidence" value="ECO:0007669"/>
    <property type="project" value="TreeGrafter"/>
</dbReference>
<dbReference type="PROSITE" id="PS51635">
    <property type="entry name" value="PNPLA"/>
    <property type="match status" value="1"/>
</dbReference>
<dbReference type="FunFam" id="3.40.1090.10:FF:000019">
    <property type="entry name" value="Patatin-like phospholipase domain-containing 2"/>
    <property type="match status" value="1"/>
</dbReference>
<dbReference type="AlphaFoldDB" id="A0A8C4ZIK5"/>
<keyword evidence="1 2" id="KW-0443">Lipid metabolism</keyword>
<dbReference type="GO" id="GO:0005811">
    <property type="term" value="C:lipid droplet"/>
    <property type="evidence" value="ECO:0007669"/>
    <property type="project" value="TreeGrafter"/>
</dbReference>
<dbReference type="Pfam" id="PF01734">
    <property type="entry name" value="Patatin"/>
    <property type="match status" value="1"/>
</dbReference>
<protein>
    <submittedName>
        <fullName evidence="4">Patatin-like phospholipase domain containing 3</fullName>
    </submittedName>
</protein>
<feature type="short sequence motif" description="DGA/G" evidence="2">
    <location>
        <begin position="166"/>
        <end position="168"/>
    </location>
</feature>
<reference evidence="4" key="2">
    <citation type="submission" date="2025-09" db="UniProtKB">
        <authorList>
            <consortium name="Ensembl"/>
        </authorList>
    </citation>
    <scope>IDENTIFICATION</scope>
</reference>
<accession>A0A8C4ZIK5</accession>
<proteinExistence type="predicted"/>
<evidence type="ECO:0000259" key="3">
    <source>
        <dbReference type="PROSITE" id="PS51635"/>
    </source>
</evidence>
<feature type="short sequence motif" description="GXGXXG" evidence="2">
    <location>
        <begin position="14"/>
        <end position="19"/>
    </location>
</feature>
<evidence type="ECO:0000256" key="1">
    <source>
        <dbReference type="ARBA" id="ARBA00023098"/>
    </source>
</evidence>
<dbReference type="PANTHER" id="PTHR12406:SF22">
    <property type="entry name" value="1-ACYLGLYCEROL-3-PHOSPHATE O-ACYLTRANSFERASE PNPLA3"/>
    <property type="match status" value="1"/>
</dbReference>
<feature type="short sequence motif" description="GXSXG" evidence="2">
    <location>
        <begin position="45"/>
        <end position="49"/>
    </location>
</feature>
<dbReference type="InterPro" id="IPR016035">
    <property type="entry name" value="Acyl_Trfase/lysoPLipase"/>
</dbReference>
<dbReference type="OMA" id="CCKHTET"/>
<dbReference type="SUPFAM" id="SSF52151">
    <property type="entry name" value="FabD/lysophospholipase-like"/>
    <property type="match status" value="1"/>
</dbReference>
<dbReference type="GO" id="GO:0016020">
    <property type="term" value="C:membrane"/>
    <property type="evidence" value="ECO:0007669"/>
    <property type="project" value="TreeGrafter"/>
</dbReference>
<dbReference type="GO" id="GO:0004806">
    <property type="term" value="F:triacylglycerol lipase activity"/>
    <property type="evidence" value="ECO:0007669"/>
    <property type="project" value="TreeGrafter"/>
</dbReference>
<dbReference type="InterPro" id="IPR033562">
    <property type="entry name" value="PLPL"/>
</dbReference>
<dbReference type="GO" id="GO:0055088">
    <property type="term" value="P:lipid homeostasis"/>
    <property type="evidence" value="ECO:0007669"/>
    <property type="project" value="TreeGrafter"/>
</dbReference>
<keyword evidence="2" id="KW-0442">Lipid degradation</keyword>
<dbReference type="InterPro" id="IPR002641">
    <property type="entry name" value="PNPLA_dom"/>
</dbReference>
<name>A0A8C4ZIK5_GADMO</name>
<evidence type="ECO:0000313" key="4">
    <source>
        <dbReference type="Ensembl" id="ENSGMOP00000015754.2"/>
    </source>
</evidence>
<dbReference type="Gene3D" id="3.40.1090.10">
    <property type="entry name" value="Cytosolic phospholipase A2 catalytic domain"/>
    <property type="match status" value="1"/>
</dbReference>
<dbReference type="Ensembl" id="ENSGMOT00000016157.2">
    <property type="protein sequence ID" value="ENSGMOP00000015754.2"/>
    <property type="gene ID" value="ENSGMOG00000014714.2"/>
</dbReference>
<dbReference type="PANTHER" id="PTHR12406">
    <property type="entry name" value="CALCIUM-INDEPENDENT PHOSPHOLIPASE A2 IPLA2 -RELATED"/>
    <property type="match status" value="1"/>
</dbReference>
<dbReference type="Proteomes" id="UP000694546">
    <property type="component" value="Chromosome 4"/>
</dbReference>
<feature type="active site" description="Proton acceptor" evidence="2">
    <location>
        <position position="166"/>
    </location>
</feature>
<dbReference type="GeneTree" id="ENSGT00940000155662"/>
<evidence type="ECO:0000256" key="2">
    <source>
        <dbReference type="PROSITE-ProRule" id="PRU01161"/>
    </source>
</evidence>
<keyword evidence="2" id="KW-0378">Hydrolase</keyword>
<feature type="active site" description="Nucleophile" evidence="2">
    <location>
        <position position="47"/>
    </location>
</feature>
<keyword evidence="5" id="KW-1185">Reference proteome</keyword>
<reference evidence="4" key="1">
    <citation type="submission" date="2025-08" db="UniProtKB">
        <authorList>
            <consortium name="Ensembl"/>
        </authorList>
    </citation>
    <scope>IDENTIFICATION</scope>
</reference>
<sequence>MFDLSEGWNLSFAGCGFLGIYHIGVASCLLEKAPHLVQGASNIYGASAGALTAAVLASQASLIKCCEDVISVAKEARKRNLGPLHPSFNLVKVLKAGLERDLPADAHLRVAGRLSVSLTRVADGENVLVSDFNSKEELIQALVCSCFIPIYCGIIPPFFRGVRYVDGGISDNLPQSELKNTISILPVLRRRATSARGDKSSSFHELRFTNTSIQMNLGNAYRLSRVLAETCQSGYQDALRFLENHSDGRAQAPPPPMPRPPCCCDNAETRSEWVLRRLRLLQKKVKFWEELEYKLFCEACQSNPGIYAQVSEMLPVRVASFMLLPYTLPVHSALSVAQRFMEWIPEVPTDMRWLYGVAGDVYRQAWKGIAPTLRQCQPDDLPPPLDIGAPPPALSTQDLHSTYWDTQNPLLSATSPDTAPDTAPQEVCFFLGSQEEVPQVDP</sequence>
<organism evidence="4 5">
    <name type="scientific">Gadus morhua</name>
    <name type="common">Atlantic cod</name>
    <dbReference type="NCBI Taxonomy" id="8049"/>
    <lineage>
        <taxon>Eukaryota</taxon>
        <taxon>Metazoa</taxon>
        <taxon>Chordata</taxon>
        <taxon>Craniata</taxon>
        <taxon>Vertebrata</taxon>
        <taxon>Euteleostomi</taxon>
        <taxon>Actinopterygii</taxon>
        <taxon>Neopterygii</taxon>
        <taxon>Teleostei</taxon>
        <taxon>Neoteleostei</taxon>
        <taxon>Acanthomorphata</taxon>
        <taxon>Zeiogadaria</taxon>
        <taxon>Gadariae</taxon>
        <taxon>Gadiformes</taxon>
        <taxon>Gadoidei</taxon>
        <taxon>Gadidae</taxon>
        <taxon>Gadus</taxon>
    </lineage>
</organism>
<feature type="domain" description="PNPLA" evidence="3">
    <location>
        <begin position="10"/>
        <end position="179"/>
    </location>
</feature>
<evidence type="ECO:0000313" key="5">
    <source>
        <dbReference type="Proteomes" id="UP000694546"/>
    </source>
</evidence>
<dbReference type="GO" id="GO:0005737">
    <property type="term" value="C:cytoplasm"/>
    <property type="evidence" value="ECO:0007669"/>
    <property type="project" value="TreeGrafter"/>
</dbReference>